<name>A0A6N1X748_9BURK</name>
<dbReference type="KEGG" id="aant:HUK68_19815"/>
<dbReference type="GO" id="GO:0047617">
    <property type="term" value="F:fatty acyl-CoA hydrolase activity"/>
    <property type="evidence" value="ECO:0007669"/>
    <property type="project" value="InterPro"/>
</dbReference>
<geneLocation type="plasmid" evidence="4 5">
    <name>unnamed1</name>
</geneLocation>
<keyword evidence="4" id="KW-0614">Plasmid</keyword>
<dbReference type="EMBL" id="CP054841">
    <property type="protein sequence ID" value="QKV55191.1"/>
    <property type="molecule type" value="Genomic_DNA"/>
</dbReference>
<accession>A0A6N1X748</accession>
<protein>
    <submittedName>
        <fullName evidence="4">PaaI family thioesterase</fullName>
    </submittedName>
</protein>
<dbReference type="PANTHER" id="PTHR21660:SF1">
    <property type="entry name" value="ACYL-COENZYME A THIOESTERASE 13"/>
    <property type="match status" value="1"/>
</dbReference>
<dbReference type="InterPro" id="IPR003736">
    <property type="entry name" value="PAAI_dom"/>
</dbReference>
<comment type="similarity">
    <text evidence="1">Belongs to the thioesterase PaaI family.</text>
</comment>
<feature type="domain" description="Thioesterase" evidence="3">
    <location>
        <begin position="47"/>
        <end position="117"/>
    </location>
</feature>
<dbReference type="NCBIfam" id="TIGR00369">
    <property type="entry name" value="unchar_dom_1"/>
    <property type="match status" value="1"/>
</dbReference>
<reference evidence="4 5" key="1">
    <citation type="submission" date="2020-06" db="EMBL/GenBank/DDBJ databases">
        <title>Acidovorax antarctica sp. nov., isolated from Corinth ice sheet soil, Antarctic Fields Peninsula.</title>
        <authorList>
            <person name="Xu Q."/>
            <person name="Peng F."/>
        </authorList>
    </citation>
    <scope>NUCLEOTIDE SEQUENCE [LARGE SCALE GENOMIC DNA]</scope>
    <source>
        <strain evidence="4 5">16-35-5</strain>
        <plasmid evidence="4 5">unnamed1</plasmid>
    </source>
</reference>
<dbReference type="InterPro" id="IPR029069">
    <property type="entry name" value="HotDog_dom_sf"/>
</dbReference>
<proteinExistence type="inferred from homology"/>
<evidence type="ECO:0000313" key="5">
    <source>
        <dbReference type="Proteomes" id="UP000509579"/>
    </source>
</evidence>
<dbReference type="CDD" id="cd03443">
    <property type="entry name" value="PaaI_thioesterase"/>
    <property type="match status" value="1"/>
</dbReference>
<dbReference type="SUPFAM" id="SSF54637">
    <property type="entry name" value="Thioesterase/thiol ester dehydrase-isomerase"/>
    <property type="match status" value="1"/>
</dbReference>
<dbReference type="InterPro" id="IPR006683">
    <property type="entry name" value="Thioestr_dom"/>
</dbReference>
<evidence type="ECO:0000259" key="3">
    <source>
        <dbReference type="Pfam" id="PF03061"/>
    </source>
</evidence>
<organism evidence="4 5">
    <name type="scientific">Comamonas antarctica</name>
    <dbReference type="NCBI Taxonomy" id="2743470"/>
    <lineage>
        <taxon>Bacteria</taxon>
        <taxon>Pseudomonadati</taxon>
        <taxon>Pseudomonadota</taxon>
        <taxon>Betaproteobacteria</taxon>
        <taxon>Burkholderiales</taxon>
        <taxon>Comamonadaceae</taxon>
        <taxon>Comamonas</taxon>
    </lineage>
</organism>
<dbReference type="AlphaFoldDB" id="A0A6N1X748"/>
<gene>
    <name evidence="4" type="ORF">HUK68_19815</name>
</gene>
<dbReference type="PANTHER" id="PTHR21660">
    <property type="entry name" value="THIOESTERASE SUPERFAMILY MEMBER-RELATED"/>
    <property type="match status" value="1"/>
</dbReference>
<dbReference type="Pfam" id="PF03061">
    <property type="entry name" value="4HBT"/>
    <property type="match status" value="1"/>
</dbReference>
<dbReference type="Proteomes" id="UP000509579">
    <property type="component" value="Plasmid unnamed1"/>
</dbReference>
<evidence type="ECO:0000313" key="4">
    <source>
        <dbReference type="EMBL" id="QKV55191.1"/>
    </source>
</evidence>
<evidence type="ECO:0000256" key="1">
    <source>
        <dbReference type="ARBA" id="ARBA00008324"/>
    </source>
</evidence>
<dbReference type="RefSeq" id="WP_175505979.1">
    <property type="nucleotide sequence ID" value="NZ_CP054841.1"/>
</dbReference>
<dbReference type="Gene3D" id="3.10.129.10">
    <property type="entry name" value="Hotdog Thioesterase"/>
    <property type="match status" value="1"/>
</dbReference>
<keyword evidence="2" id="KW-0378">Hydrolase</keyword>
<keyword evidence="5" id="KW-1185">Reference proteome</keyword>
<sequence length="142" mass="15014">MNEIQQRVAASYGAQGLMQTLGARLALVADGEVHIELPFSTRLSQQHGYVHAGAVTSVVDSACGYAALTRAPAGHEVVTAEFKINFLRPALGERFTAVGKLENAGRQLAVCRGEVRAHASGQSGYKVVAMMQATMVYVAKPG</sequence>
<evidence type="ECO:0000256" key="2">
    <source>
        <dbReference type="ARBA" id="ARBA00022801"/>
    </source>
</evidence>
<dbReference type="InterPro" id="IPR039298">
    <property type="entry name" value="ACOT13"/>
</dbReference>